<protein>
    <submittedName>
        <fullName evidence="1">Uncharacterized protein</fullName>
    </submittedName>
</protein>
<name>A0AAD7S560_9TELE</name>
<comment type="caution">
    <text evidence="1">The sequence shown here is derived from an EMBL/GenBank/DDBJ whole genome shotgun (WGS) entry which is preliminary data.</text>
</comment>
<sequence>MTEDNATTNYTPVFMPPFLPGEYGRSEVQSCRQEPSETVLEFALRLEELFHKLAKRDPDGIPNSDRLLREQFIDDPARSRRTVVDQGLVLSQGQSLCALIGQRIQLQQQLHLVRDIGSKAMSVRSHFSGGSRAWSMPTTDRVCWHRGYTMHMKKDCPCAMEESPA</sequence>
<organism evidence="1 2">
    <name type="scientific">Aldrovandia affinis</name>
    <dbReference type="NCBI Taxonomy" id="143900"/>
    <lineage>
        <taxon>Eukaryota</taxon>
        <taxon>Metazoa</taxon>
        <taxon>Chordata</taxon>
        <taxon>Craniata</taxon>
        <taxon>Vertebrata</taxon>
        <taxon>Euteleostomi</taxon>
        <taxon>Actinopterygii</taxon>
        <taxon>Neopterygii</taxon>
        <taxon>Teleostei</taxon>
        <taxon>Notacanthiformes</taxon>
        <taxon>Halosauridae</taxon>
        <taxon>Aldrovandia</taxon>
    </lineage>
</organism>
<reference evidence="1" key="1">
    <citation type="journal article" date="2023" name="Science">
        <title>Genome structures resolve the early diversification of teleost fishes.</title>
        <authorList>
            <person name="Parey E."/>
            <person name="Louis A."/>
            <person name="Montfort J."/>
            <person name="Bouchez O."/>
            <person name="Roques C."/>
            <person name="Iampietro C."/>
            <person name="Lluch J."/>
            <person name="Castinel A."/>
            <person name="Donnadieu C."/>
            <person name="Desvignes T."/>
            <person name="Floi Bucao C."/>
            <person name="Jouanno E."/>
            <person name="Wen M."/>
            <person name="Mejri S."/>
            <person name="Dirks R."/>
            <person name="Jansen H."/>
            <person name="Henkel C."/>
            <person name="Chen W.J."/>
            <person name="Zahm M."/>
            <person name="Cabau C."/>
            <person name="Klopp C."/>
            <person name="Thompson A.W."/>
            <person name="Robinson-Rechavi M."/>
            <person name="Braasch I."/>
            <person name="Lecointre G."/>
            <person name="Bobe J."/>
            <person name="Postlethwait J.H."/>
            <person name="Berthelot C."/>
            <person name="Roest Crollius H."/>
            <person name="Guiguen Y."/>
        </authorList>
    </citation>
    <scope>NUCLEOTIDE SEQUENCE</scope>
    <source>
        <strain evidence="1">NC1722</strain>
    </source>
</reference>
<dbReference type="EMBL" id="JAINUG010000112">
    <property type="protein sequence ID" value="KAJ8395902.1"/>
    <property type="molecule type" value="Genomic_DNA"/>
</dbReference>
<dbReference type="AlphaFoldDB" id="A0AAD7S560"/>
<evidence type="ECO:0000313" key="1">
    <source>
        <dbReference type="EMBL" id="KAJ8395902.1"/>
    </source>
</evidence>
<accession>A0AAD7S560</accession>
<dbReference type="Proteomes" id="UP001221898">
    <property type="component" value="Unassembled WGS sequence"/>
</dbReference>
<keyword evidence="2" id="KW-1185">Reference proteome</keyword>
<proteinExistence type="predicted"/>
<gene>
    <name evidence="1" type="ORF">AAFF_G00027850</name>
</gene>
<evidence type="ECO:0000313" key="2">
    <source>
        <dbReference type="Proteomes" id="UP001221898"/>
    </source>
</evidence>